<protein>
    <submittedName>
        <fullName evidence="10">Type IV pilus assembly protein PilF</fullName>
    </submittedName>
</protein>
<name>A0A1G9B1H1_9PROT</name>
<keyword evidence="4 8" id="KW-0802">TPR repeat</keyword>
<evidence type="ECO:0000256" key="3">
    <source>
        <dbReference type="ARBA" id="ARBA00022737"/>
    </source>
</evidence>
<evidence type="ECO:0000256" key="4">
    <source>
        <dbReference type="ARBA" id="ARBA00022803"/>
    </source>
</evidence>
<keyword evidence="3" id="KW-0677">Repeat</keyword>
<evidence type="ECO:0000256" key="6">
    <source>
        <dbReference type="ARBA" id="ARBA00023136"/>
    </source>
</evidence>
<keyword evidence="9" id="KW-0732">Signal</keyword>
<keyword evidence="6" id="KW-0472">Membrane</keyword>
<dbReference type="OrthoDB" id="9814042at2"/>
<dbReference type="InterPro" id="IPR011990">
    <property type="entry name" value="TPR-like_helical_dom_sf"/>
</dbReference>
<dbReference type="SUPFAM" id="SSF48452">
    <property type="entry name" value="TPR-like"/>
    <property type="match status" value="1"/>
</dbReference>
<evidence type="ECO:0000256" key="1">
    <source>
        <dbReference type="ARBA" id="ARBA00004167"/>
    </source>
</evidence>
<evidence type="ECO:0000256" key="9">
    <source>
        <dbReference type="SAM" id="SignalP"/>
    </source>
</evidence>
<dbReference type="Gene3D" id="1.25.40.10">
    <property type="entry name" value="Tetratricopeptide repeat domain"/>
    <property type="match status" value="1"/>
</dbReference>
<dbReference type="PANTHER" id="PTHR46208">
    <property type="entry name" value="MITOCHONDRIAL IMPORT RECEPTOR SUBUNIT TOM70"/>
    <property type="match status" value="1"/>
</dbReference>
<gene>
    <name evidence="10" type="ORF">SAMN05192566_0942</name>
</gene>
<evidence type="ECO:0000256" key="5">
    <source>
        <dbReference type="ARBA" id="ARBA00022989"/>
    </source>
</evidence>
<accession>A0A1G9B1H1</accession>
<dbReference type="Pfam" id="PF13432">
    <property type="entry name" value="TPR_16"/>
    <property type="match status" value="2"/>
</dbReference>
<dbReference type="InterPro" id="IPR019734">
    <property type="entry name" value="TPR_rpt"/>
</dbReference>
<feature type="repeat" description="TPR" evidence="8">
    <location>
        <begin position="154"/>
        <end position="187"/>
    </location>
</feature>
<dbReference type="InterPro" id="IPR013360">
    <property type="entry name" value="Pilus_4_PilW"/>
</dbReference>
<organism evidence="10 11">
    <name type="scientific">Methylophilus rhizosphaerae</name>
    <dbReference type="NCBI Taxonomy" id="492660"/>
    <lineage>
        <taxon>Bacteria</taxon>
        <taxon>Pseudomonadati</taxon>
        <taxon>Pseudomonadota</taxon>
        <taxon>Betaproteobacteria</taxon>
        <taxon>Nitrosomonadales</taxon>
        <taxon>Methylophilaceae</taxon>
        <taxon>Methylophilus</taxon>
    </lineage>
</organism>
<evidence type="ECO:0000256" key="7">
    <source>
        <dbReference type="ARBA" id="ARBA00038030"/>
    </source>
</evidence>
<keyword evidence="5" id="KW-1133">Transmembrane helix</keyword>
<dbReference type="GO" id="GO:0016020">
    <property type="term" value="C:membrane"/>
    <property type="evidence" value="ECO:0007669"/>
    <property type="project" value="UniProtKB-SubCell"/>
</dbReference>
<keyword evidence="2" id="KW-0812">Transmembrane</keyword>
<reference evidence="11" key="1">
    <citation type="submission" date="2016-10" db="EMBL/GenBank/DDBJ databases">
        <authorList>
            <person name="Varghese N."/>
            <person name="Submissions S."/>
        </authorList>
    </citation>
    <scope>NUCLEOTIDE SEQUENCE [LARGE SCALE GENOMIC DNA]</scope>
    <source>
        <strain evidence="11">CBMB127</strain>
    </source>
</reference>
<proteinExistence type="inferred from homology"/>
<evidence type="ECO:0000313" key="10">
    <source>
        <dbReference type="EMBL" id="SDK33429.1"/>
    </source>
</evidence>
<feature type="repeat" description="TPR" evidence="8">
    <location>
        <begin position="50"/>
        <end position="83"/>
    </location>
</feature>
<keyword evidence="11" id="KW-1185">Reference proteome</keyword>
<dbReference type="NCBIfam" id="TIGR02521">
    <property type="entry name" value="type_IV_pilW"/>
    <property type="match status" value="1"/>
</dbReference>
<dbReference type="Proteomes" id="UP000198629">
    <property type="component" value="Unassembled WGS sequence"/>
</dbReference>
<dbReference type="SMART" id="SM00028">
    <property type="entry name" value="TPR"/>
    <property type="match status" value="4"/>
</dbReference>
<evidence type="ECO:0000256" key="8">
    <source>
        <dbReference type="PROSITE-ProRule" id="PRU00339"/>
    </source>
</evidence>
<evidence type="ECO:0000313" key="11">
    <source>
        <dbReference type="Proteomes" id="UP000198629"/>
    </source>
</evidence>
<feature type="signal peptide" evidence="9">
    <location>
        <begin position="1"/>
        <end position="24"/>
    </location>
</feature>
<comment type="similarity">
    <text evidence="7">Belongs to the Tom70 family.</text>
</comment>
<comment type="subcellular location">
    <subcellularLocation>
        <location evidence="1">Membrane</location>
        <topology evidence="1">Single-pass membrane protein</topology>
    </subcellularLocation>
</comment>
<feature type="repeat" description="TPR" evidence="8">
    <location>
        <begin position="84"/>
        <end position="117"/>
    </location>
</feature>
<dbReference type="PROSITE" id="PS50293">
    <property type="entry name" value="TPR_REGION"/>
    <property type="match status" value="1"/>
</dbReference>
<evidence type="ECO:0000256" key="2">
    <source>
        <dbReference type="ARBA" id="ARBA00022692"/>
    </source>
</evidence>
<dbReference type="PROSITE" id="PS50005">
    <property type="entry name" value="TPR"/>
    <property type="match status" value="3"/>
</dbReference>
<dbReference type="PROSITE" id="PS51257">
    <property type="entry name" value="PROKAR_LIPOPROTEIN"/>
    <property type="match status" value="1"/>
</dbReference>
<dbReference type="PANTHER" id="PTHR46208:SF1">
    <property type="entry name" value="MITOCHONDRIAL IMPORT RECEPTOR SUBUNIT TOM70"/>
    <property type="match status" value="1"/>
</dbReference>
<feature type="chain" id="PRO_5011563490" evidence="9">
    <location>
        <begin position="25"/>
        <end position="264"/>
    </location>
</feature>
<dbReference type="EMBL" id="FNFX01000002">
    <property type="protein sequence ID" value="SDK33429.1"/>
    <property type="molecule type" value="Genomic_DNA"/>
</dbReference>
<dbReference type="RefSeq" id="WP_091470829.1">
    <property type="nucleotide sequence ID" value="NZ_FNFX01000002.1"/>
</dbReference>
<dbReference type="STRING" id="492660.SAMN05192566_0942"/>
<sequence>MRLHFAHLLSVALLAICMWLAGCAQNPSGANTLPYDQQPIGRESGDVESARVHTELGAEYFRLKRYDVALEEFTTATERSPSYALAYNGLGLVHAALGDKPRAEAAFQRAIQLQPANSESHNNYGRFLCDQGRFDDSQKEFMLAVKNPLYKTPQVAYYNAGVCALRSQQKTQAENYFSTALRVDPLAHASAYQLANLQFGRGDASAALNTLQNSVNVAPTPQSLLLAVRICRALQLQDDAHLYSIQLHKLFPNANETKQLLKME</sequence>
<dbReference type="AlphaFoldDB" id="A0A1G9B1H1"/>